<evidence type="ECO:0000256" key="11">
    <source>
        <dbReference type="ARBA" id="ARBA00023098"/>
    </source>
</evidence>
<evidence type="ECO:0000256" key="4">
    <source>
        <dbReference type="ARBA" id="ARBA00022516"/>
    </source>
</evidence>
<evidence type="ECO:0000313" key="16">
    <source>
        <dbReference type="EMBL" id="CAL2107550.1"/>
    </source>
</evidence>
<keyword evidence="5" id="KW-0808">Transferase</keyword>
<dbReference type="Gene3D" id="1.10.287.3610">
    <property type="match status" value="1"/>
</dbReference>
<keyword evidence="17" id="KW-1185">Reference proteome</keyword>
<dbReference type="GO" id="GO:0016301">
    <property type="term" value="F:kinase activity"/>
    <property type="evidence" value="ECO:0007669"/>
    <property type="project" value="UniProtKB-KW"/>
</dbReference>
<dbReference type="CDD" id="cd14265">
    <property type="entry name" value="UDPK_IM_like"/>
    <property type="match status" value="1"/>
</dbReference>
<reference evidence="16 17" key="1">
    <citation type="submission" date="2024-05" db="EMBL/GenBank/DDBJ databases">
        <authorList>
            <person name="Duchaud E."/>
        </authorList>
    </citation>
    <scope>NUCLEOTIDE SEQUENCE [LARGE SCALE GENOMIC DNA]</scope>
    <source>
        <strain evidence="16">Ena-SAMPLE-TAB-13-05-2024-13:56:06:370-140305</strain>
    </source>
</reference>
<dbReference type="Proteomes" id="UP001497602">
    <property type="component" value="Unassembled WGS sequence"/>
</dbReference>
<keyword evidence="6 15" id="KW-0812">Transmembrane</keyword>
<protein>
    <submittedName>
        <fullName evidence="16">Diacylglycerol kinase (ATP)</fullName>
    </submittedName>
</protein>
<keyword evidence="9" id="KW-0067">ATP-binding</keyword>
<keyword evidence="10 15" id="KW-1133">Transmembrane helix</keyword>
<sequence>MKNPNDGFVKGRLRSIGFALKGMWLLITTEDSIKVQTIIAVFASCLGFYFSITAIEWMIQLLVIGLVLIAEALNTAIEKIADFIHPNYDEKIGFIKDIAAGAPAFAAFISLIIAGIIYAPKIIALF</sequence>
<keyword evidence="3" id="KW-1003">Cell membrane</keyword>
<evidence type="ECO:0000256" key="7">
    <source>
        <dbReference type="ARBA" id="ARBA00022741"/>
    </source>
</evidence>
<dbReference type="PANTHER" id="PTHR34299:SF1">
    <property type="entry name" value="DIACYLGLYCEROL KINASE"/>
    <property type="match status" value="1"/>
</dbReference>
<keyword evidence="13" id="KW-0594">Phospholipid biosynthesis</keyword>
<evidence type="ECO:0000256" key="9">
    <source>
        <dbReference type="ARBA" id="ARBA00022840"/>
    </source>
</evidence>
<keyword evidence="12 15" id="KW-0472">Membrane</keyword>
<evidence type="ECO:0000256" key="2">
    <source>
        <dbReference type="ARBA" id="ARBA00005967"/>
    </source>
</evidence>
<comment type="similarity">
    <text evidence="2">Belongs to the bacterial diacylglycerol kinase family.</text>
</comment>
<keyword evidence="8 16" id="KW-0418">Kinase</keyword>
<organism evidence="16 17">
    <name type="scientific">Tenacibaculum vairaonense</name>
    <dbReference type="NCBI Taxonomy" id="3137860"/>
    <lineage>
        <taxon>Bacteria</taxon>
        <taxon>Pseudomonadati</taxon>
        <taxon>Bacteroidota</taxon>
        <taxon>Flavobacteriia</taxon>
        <taxon>Flavobacteriales</taxon>
        <taxon>Flavobacteriaceae</taxon>
        <taxon>Tenacibaculum</taxon>
    </lineage>
</organism>
<evidence type="ECO:0000256" key="12">
    <source>
        <dbReference type="ARBA" id="ARBA00023136"/>
    </source>
</evidence>
<evidence type="ECO:0000256" key="14">
    <source>
        <dbReference type="ARBA" id="ARBA00023264"/>
    </source>
</evidence>
<evidence type="ECO:0000256" key="10">
    <source>
        <dbReference type="ARBA" id="ARBA00022989"/>
    </source>
</evidence>
<proteinExistence type="inferred from homology"/>
<comment type="caution">
    <text evidence="16">The sequence shown here is derived from an EMBL/GenBank/DDBJ whole genome shotgun (WGS) entry which is preliminary data.</text>
</comment>
<feature type="transmembrane region" description="Helical" evidence="15">
    <location>
        <begin position="98"/>
        <end position="119"/>
    </location>
</feature>
<evidence type="ECO:0000256" key="15">
    <source>
        <dbReference type="SAM" id="Phobius"/>
    </source>
</evidence>
<keyword evidence="4" id="KW-0444">Lipid biosynthesis</keyword>
<dbReference type="InterPro" id="IPR036945">
    <property type="entry name" value="DAGK_sf"/>
</dbReference>
<keyword evidence="11" id="KW-0443">Lipid metabolism</keyword>
<feature type="transmembrane region" description="Helical" evidence="15">
    <location>
        <begin position="33"/>
        <end position="52"/>
    </location>
</feature>
<comment type="subcellular location">
    <subcellularLocation>
        <location evidence="1">Cell membrane</location>
        <topology evidence="1">Multi-pass membrane protein</topology>
    </subcellularLocation>
</comment>
<dbReference type="PANTHER" id="PTHR34299">
    <property type="entry name" value="DIACYLGLYCEROL KINASE"/>
    <property type="match status" value="1"/>
</dbReference>
<dbReference type="InterPro" id="IPR000829">
    <property type="entry name" value="DAGK"/>
</dbReference>
<gene>
    <name evidence="16" type="ORF">T190115A13A_40072</name>
</gene>
<evidence type="ECO:0000256" key="5">
    <source>
        <dbReference type="ARBA" id="ARBA00022679"/>
    </source>
</evidence>
<dbReference type="EMBL" id="CAXJRC010000041">
    <property type="protein sequence ID" value="CAL2107550.1"/>
    <property type="molecule type" value="Genomic_DNA"/>
</dbReference>
<dbReference type="RefSeq" id="WP_348739178.1">
    <property type="nucleotide sequence ID" value="NZ_CAXJRC010000041.1"/>
</dbReference>
<keyword evidence="14" id="KW-1208">Phospholipid metabolism</keyword>
<name>A0ABP1FFZ5_9FLAO</name>
<evidence type="ECO:0000256" key="1">
    <source>
        <dbReference type="ARBA" id="ARBA00004651"/>
    </source>
</evidence>
<evidence type="ECO:0000256" key="8">
    <source>
        <dbReference type="ARBA" id="ARBA00022777"/>
    </source>
</evidence>
<keyword evidence="7" id="KW-0547">Nucleotide-binding</keyword>
<dbReference type="InterPro" id="IPR033717">
    <property type="entry name" value="UDPK"/>
</dbReference>
<accession>A0ABP1FFZ5</accession>
<evidence type="ECO:0000313" key="17">
    <source>
        <dbReference type="Proteomes" id="UP001497602"/>
    </source>
</evidence>
<evidence type="ECO:0000256" key="3">
    <source>
        <dbReference type="ARBA" id="ARBA00022475"/>
    </source>
</evidence>
<evidence type="ECO:0000256" key="13">
    <source>
        <dbReference type="ARBA" id="ARBA00023209"/>
    </source>
</evidence>
<dbReference type="Pfam" id="PF01219">
    <property type="entry name" value="DAGK_prokar"/>
    <property type="match status" value="1"/>
</dbReference>
<evidence type="ECO:0000256" key="6">
    <source>
        <dbReference type="ARBA" id="ARBA00022692"/>
    </source>
</evidence>